<dbReference type="Proteomes" id="UP000247811">
    <property type="component" value="Unassembled WGS sequence"/>
</dbReference>
<dbReference type="SUPFAM" id="SSF53756">
    <property type="entry name" value="UDP-Glycosyltransferase/glycogen phosphorylase"/>
    <property type="match status" value="1"/>
</dbReference>
<gene>
    <name evidence="1" type="ORF">C7444_1214</name>
</gene>
<evidence type="ECO:0000313" key="2">
    <source>
        <dbReference type="Proteomes" id="UP000247811"/>
    </source>
</evidence>
<dbReference type="AlphaFoldDB" id="A0A318H3A4"/>
<dbReference type="Gene3D" id="3.40.50.2000">
    <property type="entry name" value="Glycogen Phosphorylase B"/>
    <property type="match status" value="1"/>
</dbReference>
<reference evidence="1 2" key="1">
    <citation type="submission" date="2018-05" db="EMBL/GenBank/DDBJ databases">
        <title>Genomic Encyclopedia of Type Strains, Phase IV (KMG-IV): sequencing the most valuable type-strain genomes for metagenomic binning, comparative biology and taxonomic classification.</title>
        <authorList>
            <person name="Goeker M."/>
        </authorList>
    </citation>
    <scope>NUCLEOTIDE SEQUENCE [LARGE SCALE GENOMIC DNA]</scope>
    <source>
        <strain evidence="1 2">DSM 566</strain>
    </source>
</reference>
<sequence length="368" mass="39504">MSILFLGPLPPPVHGFSAINAAMLARLEQAGPVTVFNRALPAQATGARATRKAGRALGHWLGLLGGFIAAASRRPTSVYAGFSGGKGQLLDLPFFVVARLLGIPTYVHHHSFAYLNQPSRLTGACMKVLSRARHIALCPEMAKAIGATYGIPQAQLIVLSNAAFLPAMSPPETTPEYHPARQAIKVGFLSNITAEKGIFEFFAVLRRAAEAGLAHEAEIAGPVDPGILDRFQAELAALPQARHLGPLYGADKQRFFQRIDLLLFPTRYANEAEPVTLHEALQAGATVVAAHRGCIGGMLPDHCGSAQPAEAFESQAIQTLQELTSLDPARRLAKRAAIQQHYQTTAERSERTLRQLVQDISHPSTSSP</sequence>
<keyword evidence="2" id="KW-1185">Reference proteome</keyword>
<proteinExistence type="predicted"/>
<dbReference type="OrthoDB" id="9775208at2"/>
<evidence type="ECO:0000313" key="1">
    <source>
        <dbReference type="EMBL" id="PXW93240.1"/>
    </source>
</evidence>
<comment type="caution">
    <text evidence="1">The sequence shown here is derived from an EMBL/GenBank/DDBJ whole genome shotgun (WGS) entry which is preliminary data.</text>
</comment>
<organism evidence="1 2">
    <name type="scientific">Sphaerotilus hippei</name>
    <dbReference type="NCBI Taxonomy" id="744406"/>
    <lineage>
        <taxon>Bacteria</taxon>
        <taxon>Pseudomonadati</taxon>
        <taxon>Pseudomonadota</taxon>
        <taxon>Betaproteobacteria</taxon>
        <taxon>Burkholderiales</taxon>
        <taxon>Sphaerotilaceae</taxon>
        <taxon>Sphaerotilus</taxon>
    </lineage>
</organism>
<protein>
    <submittedName>
        <fullName evidence="1">Glycosyltransferase involved in cell wall biosynthesis</fullName>
    </submittedName>
</protein>
<name>A0A318H3A4_9BURK</name>
<accession>A0A318H3A4</accession>
<dbReference type="EMBL" id="QJJS01000021">
    <property type="protein sequence ID" value="PXW93240.1"/>
    <property type="molecule type" value="Genomic_DNA"/>
</dbReference>
<dbReference type="GO" id="GO:0016740">
    <property type="term" value="F:transferase activity"/>
    <property type="evidence" value="ECO:0007669"/>
    <property type="project" value="UniProtKB-KW"/>
</dbReference>
<dbReference type="RefSeq" id="WP_110402143.1">
    <property type="nucleotide sequence ID" value="NZ_QJJS01000021.1"/>
</dbReference>
<dbReference type="CDD" id="cd03801">
    <property type="entry name" value="GT4_PimA-like"/>
    <property type="match status" value="1"/>
</dbReference>
<keyword evidence="1" id="KW-0808">Transferase</keyword>